<dbReference type="EC" id="2.7.9.3" evidence="13"/>
<keyword evidence="8" id="KW-0560">Oxidoreductase</keyword>
<dbReference type="InterPro" id="IPR004536">
    <property type="entry name" value="SPS/SelD"/>
</dbReference>
<dbReference type="Gene3D" id="3.90.650.10">
    <property type="entry name" value="PurM-like C-terminal domain"/>
    <property type="match status" value="1"/>
</dbReference>
<dbReference type="CDD" id="cd02195">
    <property type="entry name" value="SelD"/>
    <property type="match status" value="1"/>
</dbReference>
<feature type="domain" description="FAD/NAD(P)-binding" evidence="12">
    <location>
        <begin position="10"/>
        <end position="294"/>
    </location>
</feature>
<dbReference type="GO" id="GO:0004756">
    <property type="term" value="F:selenide, water dikinase activity"/>
    <property type="evidence" value="ECO:0007669"/>
    <property type="project" value="UniProtKB-EC"/>
</dbReference>
<evidence type="ECO:0000259" key="12">
    <source>
        <dbReference type="Pfam" id="PF07992"/>
    </source>
</evidence>
<keyword evidence="5 13" id="KW-0418">Kinase</keyword>
<dbReference type="InterPro" id="IPR036188">
    <property type="entry name" value="FAD/NAD-bd_sf"/>
</dbReference>
<evidence type="ECO:0000256" key="6">
    <source>
        <dbReference type="ARBA" id="ARBA00022827"/>
    </source>
</evidence>
<name>A0A6S6UFR2_9GAMM</name>
<reference evidence="13" key="1">
    <citation type="submission" date="2020-01" db="EMBL/GenBank/DDBJ databases">
        <authorList>
            <person name="Meier V. D."/>
            <person name="Meier V D."/>
        </authorList>
    </citation>
    <scope>NUCLEOTIDE SEQUENCE</scope>
    <source>
        <strain evidence="13">HLG_WM_MAG_09</strain>
    </source>
</reference>
<sequence length="724" mass="75965">MIPQIPLTREVVLIGGGHTHALVLRKWGMCPLPGVRLTVINPGPTAPYSGMLPGFVAGHYSRDELDIDLVRLARFAGARVVVSKATNIDREAKLIHVEGRAPLPYDIASVDVGINSDMPEIPGFMEFGIPVKPLEVLSQRWPQYLNQVEGKANLVVIGGGVAGVEVALAIAHALTSRSIDISMSVVEAGEILSGVGSRAKARLLERLADYGIALLPGRKVTEVAAGSVTLDSGEVIDADFTLGAAGARAHSWLSETGLELHDGYIVVDQMLRSSDPSVFAAGDCAHMVDNPRPKAGVFAVRAAPVLWHNLRAAASGKQLRSFRPQSDYLKLISLGSQSALAEKFGFVISGEGLWRWKNQIDQKFMAQFHDYPAMKTEPLPAAIASGVSDVLADGKPMCGGCGAKVGRDVLSGVLATLPQVGRDDVVSLPGDDAAILRYGEQFQVITTDHLRAFTEDPAVQARIAAVHAMGDVWAMGAQAQSVVSTIILPRMSADMQRRWLAEIMTVAADVFTAQGAAIVGGHTSLGPELTIGFTITGLCEHEPIQLSGGQVGDVLILTKPIGTGTILAAEMTMEARGEDVVAALDSMMQDQGAAAAILQDAHAMTDVTGFGLSGHLLGICEASGCGAQLDLASIPLLAGAEALAEQGVRSTLYPDNARVVASMELADPDSGRSALLFDPQTAGGLLATVDAGCADDKVKQLQEAGYQAARVGSLIEGEPFIVVA</sequence>
<dbReference type="Pfam" id="PF00586">
    <property type="entry name" value="AIRS"/>
    <property type="match status" value="1"/>
</dbReference>
<protein>
    <submittedName>
        <fullName evidence="13">NADH dehydrogenase-like protein / Selenide,water dikinase (EC)</fullName>
        <ecNumber evidence="13">2.7.9.3</ecNumber>
    </submittedName>
</protein>
<gene>
    <name evidence="13" type="ORF">HELGO_WM22092</name>
</gene>
<dbReference type="Gene3D" id="3.30.1330.10">
    <property type="entry name" value="PurM-like, N-terminal domain"/>
    <property type="match status" value="1"/>
</dbReference>
<dbReference type="SUPFAM" id="SSF51905">
    <property type="entry name" value="FAD/NAD(P)-binding domain"/>
    <property type="match status" value="2"/>
</dbReference>
<evidence type="ECO:0000256" key="7">
    <source>
        <dbReference type="ARBA" id="ARBA00022840"/>
    </source>
</evidence>
<keyword evidence="3 13" id="KW-0808">Transferase</keyword>
<dbReference type="InterPro" id="IPR023753">
    <property type="entry name" value="FAD/NAD-binding_dom"/>
</dbReference>
<dbReference type="Gene3D" id="3.50.50.100">
    <property type="match status" value="1"/>
</dbReference>
<dbReference type="AlphaFoldDB" id="A0A6S6UFR2"/>
<dbReference type="InterPro" id="IPR036676">
    <property type="entry name" value="PurM-like_C_sf"/>
</dbReference>
<feature type="domain" description="PurM-like N-terminal" evidence="10">
    <location>
        <begin position="430"/>
        <end position="538"/>
    </location>
</feature>
<dbReference type="InterPro" id="IPR051169">
    <property type="entry name" value="NADH-Q_oxidoreductase"/>
</dbReference>
<dbReference type="InterPro" id="IPR036921">
    <property type="entry name" value="PurM-like_N_sf"/>
</dbReference>
<evidence type="ECO:0000259" key="10">
    <source>
        <dbReference type="Pfam" id="PF00586"/>
    </source>
</evidence>
<dbReference type="GO" id="GO:0019646">
    <property type="term" value="P:aerobic electron transport chain"/>
    <property type="evidence" value="ECO:0007669"/>
    <property type="project" value="TreeGrafter"/>
</dbReference>
<accession>A0A6S6UFR2</accession>
<organism evidence="13">
    <name type="scientific">uncultured Thiotrichaceae bacterium</name>
    <dbReference type="NCBI Taxonomy" id="298394"/>
    <lineage>
        <taxon>Bacteria</taxon>
        <taxon>Pseudomonadati</taxon>
        <taxon>Pseudomonadota</taxon>
        <taxon>Gammaproteobacteria</taxon>
        <taxon>Thiotrichales</taxon>
        <taxon>Thiotrichaceae</taxon>
        <taxon>environmental samples</taxon>
    </lineage>
</organism>
<dbReference type="NCBIfam" id="TIGR00476">
    <property type="entry name" value="selD"/>
    <property type="match status" value="1"/>
</dbReference>
<dbReference type="SUPFAM" id="SSF56042">
    <property type="entry name" value="PurM C-terminal domain-like"/>
    <property type="match status" value="1"/>
</dbReference>
<dbReference type="Pfam" id="PF02769">
    <property type="entry name" value="AIRS_C"/>
    <property type="match status" value="1"/>
</dbReference>
<proteinExistence type="predicted"/>
<comment type="cofactor">
    <cofactor evidence="1">
        <name>FAD</name>
        <dbReference type="ChEBI" id="CHEBI:57692"/>
    </cofactor>
</comment>
<keyword evidence="7" id="KW-0067">ATP-binding</keyword>
<keyword evidence="4" id="KW-0547">Nucleotide-binding</keyword>
<dbReference type="GO" id="GO:0003955">
    <property type="term" value="F:NAD(P)H dehydrogenase (quinone) activity"/>
    <property type="evidence" value="ECO:0007669"/>
    <property type="project" value="TreeGrafter"/>
</dbReference>
<evidence type="ECO:0000256" key="2">
    <source>
        <dbReference type="ARBA" id="ARBA00022630"/>
    </source>
</evidence>
<keyword evidence="6" id="KW-0274">FAD</keyword>
<dbReference type="InterPro" id="IPR017584">
    <property type="entry name" value="Pyridine_nucleo_diS_OxRdtase_N"/>
</dbReference>
<evidence type="ECO:0000259" key="11">
    <source>
        <dbReference type="Pfam" id="PF02769"/>
    </source>
</evidence>
<dbReference type="InterPro" id="IPR010918">
    <property type="entry name" value="PurM-like_C_dom"/>
</dbReference>
<dbReference type="PRINTS" id="PR00368">
    <property type="entry name" value="FADPNR"/>
</dbReference>
<dbReference type="PANTHER" id="PTHR42913:SF9">
    <property type="entry name" value="SLR1591 PROTEIN"/>
    <property type="match status" value="1"/>
</dbReference>
<keyword evidence="9" id="KW-0711">Selenium</keyword>
<dbReference type="PANTHER" id="PTHR42913">
    <property type="entry name" value="APOPTOSIS-INDUCING FACTOR 1"/>
    <property type="match status" value="1"/>
</dbReference>
<evidence type="ECO:0000256" key="3">
    <source>
        <dbReference type="ARBA" id="ARBA00022679"/>
    </source>
</evidence>
<evidence type="ECO:0000256" key="1">
    <source>
        <dbReference type="ARBA" id="ARBA00001974"/>
    </source>
</evidence>
<dbReference type="InterPro" id="IPR016188">
    <property type="entry name" value="PurM-like_N"/>
</dbReference>
<dbReference type="NCBIfam" id="TIGR03169">
    <property type="entry name" value="Nterm_to_SelD"/>
    <property type="match status" value="1"/>
</dbReference>
<evidence type="ECO:0000256" key="8">
    <source>
        <dbReference type="ARBA" id="ARBA00023002"/>
    </source>
</evidence>
<evidence type="ECO:0000256" key="9">
    <source>
        <dbReference type="ARBA" id="ARBA00023266"/>
    </source>
</evidence>
<evidence type="ECO:0000256" key="4">
    <source>
        <dbReference type="ARBA" id="ARBA00022741"/>
    </source>
</evidence>
<keyword evidence="2" id="KW-0285">Flavoprotein</keyword>
<dbReference type="GO" id="GO:0005524">
    <property type="term" value="F:ATP binding"/>
    <property type="evidence" value="ECO:0007669"/>
    <property type="project" value="UniProtKB-KW"/>
</dbReference>
<evidence type="ECO:0000256" key="5">
    <source>
        <dbReference type="ARBA" id="ARBA00022777"/>
    </source>
</evidence>
<dbReference type="Pfam" id="PF07992">
    <property type="entry name" value="Pyr_redox_2"/>
    <property type="match status" value="1"/>
</dbReference>
<feature type="domain" description="PurM-like C-terminal" evidence="11">
    <location>
        <begin position="550"/>
        <end position="719"/>
    </location>
</feature>
<dbReference type="SUPFAM" id="SSF55326">
    <property type="entry name" value="PurM N-terminal domain-like"/>
    <property type="match status" value="1"/>
</dbReference>
<dbReference type="EMBL" id="CACVAT010000515">
    <property type="protein sequence ID" value="CAA6829321.1"/>
    <property type="molecule type" value="Genomic_DNA"/>
</dbReference>
<evidence type="ECO:0000313" key="13">
    <source>
        <dbReference type="EMBL" id="CAA6829321.1"/>
    </source>
</evidence>